<feature type="domain" description="DUF4190" evidence="2">
    <location>
        <begin position="18"/>
        <end position="71"/>
    </location>
</feature>
<keyword evidence="1" id="KW-1133">Transmembrane helix</keyword>
<keyword evidence="1" id="KW-0472">Membrane</keyword>
<reference evidence="3" key="2">
    <citation type="submission" date="2020-09" db="EMBL/GenBank/DDBJ databases">
        <authorList>
            <person name="Sun Q."/>
            <person name="Zhou Y."/>
        </authorList>
    </citation>
    <scope>NUCLEOTIDE SEQUENCE</scope>
    <source>
        <strain evidence="3">CGMCC 1.12813</strain>
    </source>
</reference>
<evidence type="ECO:0000256" key="1">
    <source>
        <dbReference type="SAM" id="Phobius"/>
    </source>
</evidence>
<proteinExistence type="predicted"/>
<keyword evidence="4" id="KW-1185">Reference proteome</keyword>
<evidence type="ECO:0000259" key="2">
    <source>
        <dbReference type="Pfam" id="PF13828"/>
    </source>
</evidence>
<name>A0A916WLI0_9MICO</name>
<comment type="caution">
    <text evidence="3">The sequence shown here is derived from an EMBL/GenBank/DDBJ whole genome shotgun (WGS) entry which is preliminary data.</text>
</comment>
<dbReference type="AlphaFoldDB" id="A0A916WLI0"/>
<reference evidence="3" key="1">
    <citation type="journal article" date="2014" name="Int. J. Syst. Evol. Microbiol.">
        <title>Complete genome sequence of Corynebacterium casei LMG S-19264T (=DSM 44701T), isolated from a smear-ripened cheese.</title>
        <authorList>
            <consortium name="US DOE Joint Genome Institute (JGI-PGF)"/>
            <person name="Walter F."/>
            <person name="Albersmeier A."/>
            <person name="Kalinowski J."/>
            <person name="Ruckert C."/>
        </authorList>
    </citation>
    <scope>NUCLEOTIDE SEQUENCE</scope>
    <source>
        <strain evidence="3">CGMCC 1.12813</strain>
    </source>
</reference>
<dbReference type="InterPro" id="IPR025241">
    <property type="entry name" value="DUF4190"/>
</dbReference>
<keyword evidence="1" id="KW-0812">Transmembrane</keyword>
<evidence type="ECO:0000313" key="3">
    <source>
        <dbReference type="EMBL" id="GGB09150.1"/>
    </source>
</evidence>
<feature type="transmembrane region" description="Helical" evidence="1">
    <location>
        <begin position="20"/>
        <end position="41"/>
    </location>
</feature>
<protein>
    <recommendedName>
        <fullName evidence="2">DUF4190 domain-containing protein</fullName>
    </recommendedName>
</protein>
<dbReference type="Proteomes" id="UP000606922">
    <property type="component" value="Unassembled WGS sequence"/>
</dbReference>
<dbReference type="Pfam" id="PF13828">
    <property type="entry name" value="DUF4190"/>
    <property type="match status" value="1"/>
</dbReference>
<dbReference type="EMBL" id="BMGB01000001">
    <property type="protein sequence ID" value="GGB09150.1"/>
    <property type="molecule type" value="Genomic_DNA"/>
</dbReference>
<gene>
    <name evidence="3" type="ORF">GCM10010979_24650</name>
</gene>
<evidence type="ECO:0000313" key="4">
    <source>
        <dbReference type="Proteomes" id="UP000606922"/>
    </source>
</evidence>
<sequence length="84" mass="8798">MYNNPQLTAIYNRRTNVLAMSSLIAAFFVPPVAIVLGHVALHQLARGTQTGRGIAIAGLVIGYLGTVVLLVAAVGLVVWLGASR</sequence>
<accession>A0A916WLI0</accession>
<feature type="transmembrane region" description="Helical" evidence="1">
    <location>
        <begin position="53"/>
        <end position="82"/>
    </location>
</feature>
<dbReference type="RefSeq" id="WP_188510881.1">
    <property type="nucleotide sequence ID" value="NZ_BMGB01000001.1"/>
</dbReference>
<organism evidence="3 4">
    <name type="scientific">Conyzicola nivalis</name>
    <dbReference type="NCBI Taxonomy" id="1477021"/>
    <lineage>
        <taxon>Bacteria</taxon>
        <taxon>Bacillati</taxon>
        <taxon>Actinomycetota</taxon>
        <taxon>Actinomycetes</taxon>
        <taxon>Micrococcales</taxon>
        <taxon>Microbacteriaceae</taxon>
        <taxon>Conyzicola</taxon>
    </lineage>
</organism>